<evidence type="ECO:0000313" key="1">
    <source>
        <dbReference type="EMBL" id="CAG8854986.1"/>
    </source>
</evidence>
<proteinExistence type="predicted"/>
<name>A0ABN7XI75_GIGMA</name>
<dbReference type="Proteomes" id="UP000789901">
    <property type="component" value="Unassembled WGS sequence"/>
</dbReference>
<sequence>REHQDEHYCLASVKGAKQFAKTFASASIIISQDDKSKIGLGVPAISRTFRTLQSFAEPVRVSDHNFPCGHDQKLVPSVYLMIQPDKTNDDIRSEQLAIFVRLQWLLGTLSETHMEDLSSLISNAQYTEALK</sequence>
<gene>
    <name evidence="1" type="ORF">GMARGA_LOCUS43807</name>
</gene>
<feature type="non-terminal residue" evidence="1">
    <location>
        <position position="131"/>
    </location>
</feature>
<evidence type="ECO:0000313" key="2">
    <source>
        <dbReference type="Proteomes" id="UP000789901"/>
    </source>
</evidence>
<feature type="non-terminal residue" evidence="1">
    <location>
        <position position="1"/>
    </location>
</feature>
<dbReference type="EMBL" id="CAJVQB010144744">
    <property type="protein sequence ID" value="CAG8854986.1"/>
    <property type="molecule type" value="Genomic_DNA"/>
</dbReference>
<protein>
    <submittedName>
        <fullName evidence="1">34397_t:CDS:1</fullName>
    </submittedName>
</protein>
<organism evidence="1 2">
    <name type="scientific">Gigaspora margarita</name>
    <dbReference type="NCBI Taxonomy" id="4874"/>
    <lineage>
        <taxon>Eukaryota</taxon>
        <taxon>Fungi</taxon>
        <taxon>Fungi incertae sedis</taxon>
        <taxon>Mucoromycota</taxon>
        <taxon>Glomeromycotina</taxon>
        <taxon>Glomeromycetes</taxon>
        <taxon>Diversisporales</taxon>
        <taxon>Gigasporaceae</taxon>
        <taxon>Gigaspora</taxon>
    </lineage>
</organism>
<reference evidence="1 2" key="1">
    <citation type="submission" date="2021-06" db="EMBL/GenBank/DDBJ databases">
        <authorList>
            <person name="Kallberg Y."/>
            <person name="Tangrot J."/>
            <person name="Rosling A."/>
        </authorList>
    </citation>
    <scope>NUCLEOTIDE SEQUENCE [LARGE SCALE GENOMIC DNA]</scope>
    <source>
        <strain evidence="1 2">120-4 pot B 10/14</strain>
    </source>
</reference>
<keyword evidence="2" id="KW-1185">Reference proteome</keyword>
<accession>A0ABN7XI75</accession>
<comment type="caution">
    <text evidence="1">The sequence shown here is derived from an EMBL/GenBank/DDBJ whole genome shotgun (WGS) entry which is preliminary data.</text>
</comment>